<sequence length="95" mass="10567">MYPYIASLLTVKLEKLNGLSISFYPFLWASVYNGEQWNWPTYRLTGICQKPESSVSVFREGVNGRKFSPGLPTSKLATGVVAAFAQNRLALHILG</sequence>
<dbReference type="Proteomes" id="UP000184513">
    <property type="component" value="Unassembled WGS sequence"/>
</dbReference>
<gene>
    <name evidence="1" type="ORF">SAMN04488057_106216</name>
</gene>
<dbReference type="AlphaFoldDB" id="A0A1M7P066"/>
<evidence type="ECO:0000313" key="1">
    <source>
        <dbReference type="EMBL" id="SHN09890.1"/>
    </source>
</evidence>
<evidence type="ECO:0000313" key="2">
    <source>
        <dbReference type="Proteomes" id="UP000184513"/>
    </source>
</evidence>
<reference evidence="1 2" key="1">
    <citation type="submission" date="2016-11" db="EMBL/GenBank/DDBJ databases">
        <authorList>
            <person name="Jaros S."/>
            <person name="Januszkiewicz K."/>
            <person name="Wedrychowicz H."/>
        </authorList>
    </citation>
    <scope>NUCLEOTIDE SEQUENCE [LARGE SCALE GENOMIC DNA]</scope>
    <source>
        <strain evidence="1 2">CGMCC 1.6102</strain>
    </source>
</reference>
<dbReference type="EMBL" id="FRCY01000006">
    <property type="protein sequence ID" value="SHN09890.1"/>
    <property type="molecule type" value="Genomic_DNA"/>
</dbReference>
<protein>
    <submittedName>
        <fullName evidence="1">Uncharacterized protein</fullName>
    </submittedName>
</protein>
<name>A0A1M7P066_9BACT</name>
<accession>A0A1M7P066</accession>
<keyword evidence="2" id="KW-1185">Reference proteome</keyword>
<organism evidence="1 2">
    <name type="scientific">Cyclobacterium lianum</name>
    <dbReference type="NCBI Taxonomy" id="388280"/>
    <lineage>
        <taxon>Bacteria</taxon>
        <taxon>Pseudomonadati</taxon>
        <taxon>Bacteroidota</taxon>
        <taxon>Cytophagia</taxon>
        <taxon>Cytophagales</taxon>
        <taxon>Cyclobacteriaceae</taxon>
        <taxon>Cyclobacterium</taxon>
    </lineage>
</organism>
<proteinExistence type="predicted"/>
<dbReference type="STRING" id="388280.SAMN04488057_106216"/>